<dbReference type="Gene3D" id="3.60.20.40">
    <property type="match status" value="1"/>
</dbReference>
<dbReference type="EC" id="2.3.2.2" evidence="11"/>
<organism evidence="12 13">
    <name type="scientific">Paraburkholderia fungorum</name>
    <dbReference type="NCBI Taxonomy" id="134537"/>
    <lineage>
        <taxon>Bacteria</taxon>
        <taxon>Pseudomonadati</taxon>
        <taxon>Pseudomonadota</taxon>
        <taxon>Betaproteobacteria</taxon>
        <taxon>Burkholderiales</taxon>
        <taxon>Burkholderiaceae</taxon>
        <taxon>Paraburkholderia</taxon>
    </lineage>
</organism>
<dbReference type="EC" id="3.4.19.13" evidence="11"/>
<dbReference type="RefSeq" id="WP_120344262.1">
    <property type="nucleotide sequence ID" value="NZ_MCAS01000009.1"/>
</dbReference>
<keyword evidence="5 11" id="KW-0378">Hydrolase</keyword>
<feature type="binding site" evidence="10">
    <location>
        <begin position="469"/>
        <end position="470"/>
    </location>
    <ligand>
        <name>L-glutamate</name>
        <dbReference type="ChEBI" id="CHEBI:29985"/>
    </ligand>
</feature>
<dbReference type="PROSITE" id="PS00462">
    <property type="entry name" value="G_GLU_TRANSPEPTIDASE"/>
    <property type="match status" value="1"/>
</dbReference>
<keyword evidence="4 11" id="KW-0808">Transferase</keyword>
<comment type="catalytic activity">
    <reaction evidence="8 11">
        <text>an N-terminal (5-L-glutamyl)-[peptide] + an alpha-amino acid = 5-L-glutamyl amino acid + an N-terminal L-alpha-aminoacyl-[peptide]</text>
        <dbReference type="Rhea" id="RHEA:23904"/>
        <dbReference type="Rhea" id="RHEA-COMP:9780"/>
        <dbReference type="Rhea" id="RHEA-COMP:9795"/>
        <dbReference type="ChEBI" id="CHEBI:77644"/>
        <dbReference type="ChEBI" id="CHEBI:78597"/>
        <dbReference type="ChEBI" id="CHEBI:78599"/>
        <dbReference type="ChEBI" id="CHEBI:78608"/>
        <dbReference type="EC" id="2.3.2.2"/>
    </reaction>
</comment>
<dbReference type="EMBL" id="MCAS01000009">
    <property type="protein sequence ID" value="RKF47511.1"/>
    <property type="molecule type" value="Genomic_DNA"/>
</dbReference>
<dbReference type="GO" id="GO:0103068">
    <property type="term" value="F:leukotriene C4 gamma-glutamyl transferase activity"/>
    <property type="evidence" value="ECO:0007669"/>
    <property type="project" value="UniProtKB-EC"/>
</dbReference>
<evidence type="ECO:0000256" key="5">
    <source>
        <dbReference type="ARBA" id="ARBA00022801"/>
    </source>
</evidence>
<evidence type="ECO:0000256" key="3">
    <source>
        <dbReference type="ARBA" id="ARBA00009381"/>
    </source>
</evidence>
<dbReference type="GO" id="GO:0006750">
    <property type="term" value="P:glutathione biosynthetic process"/>
    <property type="evidence" value="ECO:0007669"/>
    <property type="project" value="UniProtKB-KW"/>
</dbReference>
<evidence type="ECO:0000313" key="13">
    <source>
        <dbReference type="Proteomes" id="UP000283709"/>
    </source>
</evidence>
<comment type="PTM">
    <text evidence="11">Cleaved by autocatalysis into a large and a small subunit.</text>
</comment>
<feature type="binding site" evidence="10">
    <location>
        <position position="124"/>
    </location>
    <ligand>
        <name>L-glutamate</name>
        <dbReference type="ChEBI" id="CHEBI:29985"/>
    </ligand>
</feature>
<dbReference type="InterPro" id="IPR000101">
    <property type="entry name" value="GGT_peptidase"/>
</dbReference>
<dbReference type="InterPro" id="IPR043138">
    <property type="entry name" value="GGT_lsub"/>
</dbReference>
<evidence type="ECO:0000256" key="7">
    <source>
        <dbReference type="ARBA" id="ARBA00023315"/>
    </source>
</evidence>
<comment type="similarity">
    <text evidence="3 11">Belongs to the gamma-glutamyltransferase family.</text>
</comment>
<comment type="subunit">
    <text evidence="11">This enzyme consists of two polypeptide chains, which are synthesized in precursor form from a single polypeptide.</text>
</comment>
<dbReference type="InterPro" id="IPR043137">
    <property type="entry name" value="GGT_ssub_C"/>
</dbReference>
<dbReference type="Proteomes" id="UP000283709">
    <property type="component" value="Unassembled WGS sequence"/>
</dbReference>
<keyword evidence="7 11" id="KW-0012">Acyltransferase</keyword>
<dbReference type="PANTHER" id="PTHR43199:SF1">
    <property type="entry name" value="GLUTATHIONE HYDROLASE PROENZYME"/>
    <property type="match status" value="1"/>
</dbReference>
<dbReference type="Gene3D" id="1.10.246.130">
    <property type="match status" value="1"/>
</dbReference>
<evidence type="ECO:0000256" key="9">
    <source>
        <dbReference type="PIRSR" id="PIRSR600101-1"/>
    </source>
</evidence>
<feature type="binding site" evidence="10">
    <location>
        <position position="440"/>
    </location>
    <ligand>
        <name>L-glutamate</name>
        <dbReference type="ChEBI" id="CHEBI:29985"/>
    </ligand>
</feature>
<comment type="catalytic activity">
    <reaction evidence="2 11">
        <text>glutathione + H2O = L-cysteinylglycine + L-glutamate</text>
        <dbReference type="Rhea" id="RHEA:28807"/>
        <dbReference type="ChEBI" id="CHEBI:15377"/>
        <dbReference type="ChEBI" id="CHEBI:29985"/>
        <dbReference type="ChEBI" id="CHEBI:57925"/>
        <dbReference type="ChEBI" id="CHEBI:61694"/>
        <dbReference type="EC" id="3.4.19.13"/>
    </reaction>
</comment>
<dbReference type="UniPathway" id="UPA00204"/>
<feature type="binding site" evidence="10">
    <location>
        <position position="491"/>
    </location>
    <ligand>
        <name>L-glutamate</name>
        <dbReference type="ChEBI" id="CHEBI:29985"/>
    </ligand>
</feature>
<reference evidence="12 13" key="1">
    <citation type="submission" date="2016-07" db="EMBL/GenBank/DDBJ databases">
        <title>Genome analysis of Burkholderia fungorum ES3-20.</title>
        <authorList>
            <person name="Xu D."/>
            <person name="Yao R."/>
            <person name="Zheng S."/>
        </authorList>
    </citation>
    <scope>NUCLEOTIDE SEQUENCE [LARGE SCALE GENOMIC DNA]</scope>
    <source>
        <strain evidence="12 13">ES3-20</strain>
    </source>
</reference>
<dbReference type="OrthoDB" id="5297205at2"/>
<dbReference type="PANTHER" id="PTHR43199">
    <property type="entry name" value="GLUTATHIONE HYDROLASE"/>
    <property type="match status" value="1"/>
</dbReference>
<dbReference type="NCBIfam" id="TIGR00066">
    <property type="entry name" value="g_glut_trans"/>
    <property type="match status" value="1"/>
</dbReference>
<dbReference type="InterPro" id="IPR055262">
    <property type="entry name" value="GGT_CS"/>
</dbReference>
<accession>A0A3R7GV87</accession>
<evidence type="ECO:0000256" key="4">
    <source>
        <dbReference type="ARBA" id="ARBA00022679"/>
    </source>
</evidence>
<sequence>MSIPSHDAPRAPFAFVFSASLPFARIVTATLAFAALTGGFVAPAPAFAKAPPPKAVLDASAVAVPDRYSADAAQQIFAAGGNAVDAAVAIAFTLAVTCPDAGNIGGGGFMTLFMDGKPYFLDYRERAPQQATRDMYLDDKGNPVPGMSLVGHRAVAVPGTVEGMWEAQQRFGKLKWKQVLAPAIHYATDGFQVEPGLQQRHDAAAKNFAGKTNFDAYFSNLKAGAMVRQPELAQTLSRIASDGGREFYEGRTADLIAQQMYGHGLVAKQDLIQYKAVWRQPLTADWNGYSVVTAPPPSSGGIGLIQMLKMKADLKQAFDGLELNSAPYIHLIAQIEDRVFADRQQYIGDPDSYTIPVGKLTDDAYLAQRADEVKPDEVPGATPVKGGLGDALPEKAQTTHFSVVDKWGNAVSNTYTLNGSFGSGVVVDGGGFLLNDAMDDFETKPGAASLPGTTANDLNTVAPGRRPLSSMTPTILLKDNKVSLVLGTPGGSRILTSIFQVITNLYDFNMTPADALAAMRFHHQLLPPKTIYFEPYHPITGELADQLKALGYTLEGQSFNGDVQMVRVEGTKPEPAADPRGAGVGRVMP</sequence>
<evidence type="ECO:0000256" key="2">
    <source>
        <dbReference type="ARBA" id="ARBA00001089"/>
    </source>
</evidence>
<evidence type="ECO:0000256" key="6">
    <source>
        <dbReference type="ARBA" id="ARBA00023145"/>
    </source>
</evidence>
<name>A0A3R7GV87_9BURK</name>
<dbReference type="InterPro" id="IPR029055">
    <property type="entry name" value="Ntn_hydrolases_N"/>
</dbReference>
<dbReference type="SUPFAM" id="SSF56235">
    <property type="entry name" value="N-terminal nucleophile aminohydrolases (Ntn hydrolases)"/>
    <property type="match status" value="1"/>
</dbReference>
<dbReference type="GO" id="GO:0006751">
    <property type="term" value="P:glutathione catabolic process"/>
    <property type="evidence" value="ECO:0007669"/>
    <property type="project" value="UniProtKB-UniRule"/>
</dbReference>
<comment type="caution">
    <text evidence="12">The sequence shown here is derived from an EMBL/GenBank/DDBJ whole genome shotgun (WGS) entry which is preliminary data.</text>
</comment>
<feature type="active site" description="Nucleophile" evidence="9">
    <location>
        <position position="398"/>
    </location>
</feature>
<feature type="binding site" evidence="10">
    <location>
        <begin position="416"/>
        <end position="418"/>
    </location>
    <ligand>
        <name>L-glutamate</name>
        <dbReference type="ChEBI" id="CHEBI:29985"/>
    </ligand>
</feature>
<dbReference type="InterPro" id="IPR051792">
    <property type="entry name" value="GGT_bact"/>
</dbReference>
<evidence type="ECO:0000256" key="10">
    <source>
        <dbReference type="PIRSR" id="PIRSR600101-2"/>
    </source>
</evidence>
<evidence type="ECO:0000313" key="12">
    <source>
        <dbReference type="EMBL" id="RKF47511.1"/>
    </source>
</evidence>
<comment type="pathway">
    <text evidence="11">Sulfur metabolism; glutathione metabolism.</text>
</comment>
<keyword evidence="11" id="KW-0317">Glutathione biosynthesis</keyword>
<evidence type="ECO:0000256" key="1">
    <source>
        <dbReference type="ARBA" id="ARBA00001049"/>
    </source>
</evidence>
<keyword evidence="6 11" id="KW-0865">Zymogen</keyword>
<comment type="catalytic activity">
    <reaction evidence="1 11">
        <text>an S-substituted glutathione + H2O = an S-substituted L-cysteinylglycine + L-glutamate</text>
        <dbReference type="Rhea" id="RHEA:59468"/>
        <dbReference type="ChEBI" id="CHEBI:15377"/>
        <dbReference type="ChEBI" id="CHEBI:29985"/>
        <dbReference type="ChEBI" id="CHEBI:90779"/>
        <dbReference type="ChEBI" id="CHEBI:143103"/>
        <dbReference type="EC" id="3.4.19.13"/>
    </reaction>
</comment>
<dbReference type="PRINTS" id="PR01210">
    <property type="entry name" value="GGTRANSPTASE"/>
</dbReference>
<evidence type="ECO:0000256" key="11">
    <source>
        <dbReference type="RuleBase" id="RU368036"/>
    </source>
</evidence>
<protein>
    <recommendedName>
        <fullName evidence="11">Glutathione hydrolase proenzyme</fullName>
        <ecNumber evidence="11">2.3.2.2</ecNumber>
        <ecNumber evidence="11">3.4.19.13</ecNumber>
    </recommendedName>
    <component>
        <recommendedName>
            <fullName evidence="11">Glutathione hydrolase large chain</fullName>
        </recommendedName>
    </component>
    <component>
        <recommendedName>
            <fullName evidence="11">Glutathione hydrolase small chain</fullName>
        </recommendedName>
    </component>
</protein>
<dbReference type="GO" id="GO:0036374">
    <property type="term" value="F:glutathione hydrolase activity"/>
    <property type="evidence" value="ECO:0007669"/>
    <property type="project" value="UniProtKB-UniRule"/>
</dbReference>
<dbReference type="Pfam" id="PF01019">
    <property type="entry name" value="G_glu_transpept"/>
    <property type="match status" value="1"/>
</dbReference>
<proteinExistence type="inferred from homology"/>
<dbReference type="AlphaFoldDB" id="A0A3R7GV87"/>
<evidence type="ECO:0000256" key="8">
    <source>
        <dbReference type="ARBA" id="ARBA00047417"/>
    </source>
</evidence>
<gene>
    <name evidence="12" type="ORF">BCY88_22965</name>
</gene>